<sequence>MNSGSISKSLSVGAVGLGSVGYTDSSAKSAGEATGVDKKSNQVSSKNVKELIKTRYFFEPKLQIDVTNTMLTKASDFSARPKQISYDLCQTRGEGGCGKKWKPEYSTATATSTPVVVGEVKPAVIGTVEVRFVVENMLCGMLQAQSALAVEVENTVVKMILAQLPDTKDHPKVKVTLSKPGAPIANPLQDTMIVATLNASTSIVQLLQDKKPPLSLALEANFKNVLNIVNAQRKDPTSKEPVAFKVKLLEVIQQQVALLDYNNSTATPAVDVSSEVKSEVIGTLDIRFEVKYLLHKKLAGVAEDVKKSVKNGIVEYLKSVGVVGKGWVIFGPDQQQLREGEQAPEIEITLSGIEGELGEFWLDTLVVATLNVSTSVIQLLQDKVAPLSQSIETNLKRDLGYTGGIAQFKGNYNRTEKERLEGLPPKQGYFEYEVLRLEMTSVQQALARVEQLKIGEAIKNLIYDFGTHVCPHVVLGGWWSVRATSKSVENRRFIDVDKATTEAIKDAASDSMGVTASGQAKGITVSGSYAKSSANADEKSKTQGERDTTQAADKDSSMEVEQKWKGGASGTSPELWRKSLDSSLSSNWKTIDRKLEMCEGIWSFVEDDEDLKRRLCENWIGMYLESQGVLASKIDPTVEQQACANTMGMRALIKSAEDMKAREKKEFEEKEKSRCNKQNHTFWDDSDKICSVRQCYCTVLTSSEPVKGTSGAECPKNFEKDCDGCCKKDQLDFCKNFVKGCKEANIYMVVNPAHQGERCKTGVCSTKDVEHCCHDFRKAADFWLGVTMKTASEGNLFSGYNNLKGSPRDHLNARHSHFKANEQQKFHIKGPYDKKLCLSWKTHMGGIATSSAFDIEVVKIYDKEGKVVLAEMENWEKLGSSHPEQCRDILWKV</sequence>
<evidence type="ECO:0000313" key="2">
    <source>
        <dbReference type="EMBL" id="CAE8715379.1"/>
    </source>
</evidence>
<comment type="caution">
    <text evidence="2">The sequence shown here is derived from an EMBL/GenBank/DDBJ whole genome shotgun (WGS) entry which is preliminary data.</text>
</comment>
<gene>
    <name evidence="2" type="ORF">PGLA2088_LOCUS38506</name>
</gene>
<feature type="region of interest" description="Disordered" evidence="1">
    <location>
        <begin position="532"/>
        <end position="576"/>
    </location>
</feature>
<dbReference type="EMBL" id="CAJNNW010032779">
    <property type="protein sequence ID" value="CAE8715379.1"/>
    <property type="molecule type" value="Genomic_DNA"/>
</dbReference>
<accession>A0A813L123</accession>
<dbReference type="Proteomes" id="UP000626109">
    <property type="component" value="Unassembled WGS sequence"/>
</dbReference>
<protein>
    <recommendedName>
        <fullName evidence="4">MACPF domain-containing protein</fullName>
    </recommendedName>
</protein>
<evidence type="ECO:0000313" key="3">
    <source>
        <dbReference type="Proteomes" id="UP000626109"/>
    </source>
</evidence>
<evidence type="ECO:0000256" key="1">
    <source>
        <dbReference type="SAM" id="MobiDB-lite"/>
    </source>
</evidence>
<reference evidence="2" key="1">
    <citation type="submission" date="2021-02" db="EMBL/GenBank/DDBJ databases">
        <authorList>
            <person name="Dougan E. K."/>
            <person name="Rhodes N."/>
            <person name="Thang M."/>
            <person name="Chan C."/>
        </authorList>
    </citation>
    <scope>NUCLEOTIDE SEQUENCE</scope>
</reference>
<feature type="compositionally biased region" description="Basic and acidic residues" evidence="1">
    <location>
        <begin position="536"/>
        <end position="564"/>
    </location>
</feature>
<name>A0A813L123_POLGL</name>
<organism evidence="2 3">
    <name type="scientific">Polarella glacialis</name>
    <name type="common">Dinoflagellate</name>
    <dbReference type="NCBI Taxonomy" id="89957"/>
    <lineage>
        <taxon>Eukaryota</taxon>
        <taxon>Sar</taxon>
        <taxon>Alveolata</taxon>
        <taxon>Dinophyceae</taxon>
        <taxon>Suessiales</taxon>
        <taxon>Suessiaceae</taxon>
        <taxon>Polarella</taxon>
    </lineage>
</organism>
<evidence type="ECO:0008006" key="4">
    <source>
        <dbReference type="Google" id="ProtNLM"/>
    </source>
</evidence>
<dbReference type="AlphaFoldDB" id="A0A813L123"/>
<proteinExistence type="predicted"/>